<organism evidence="1">
    <name type="scientific">viral metagenome</name>
    <dbReference type="NCBI Taxonomy" id="1070528"/>
    <lineage>
        <taxon>unclassified sequences</taxon>
        <taxon>metagenomes</taxon>
        <taxon>organismal metagenomes</taxon>
    </lineage>
</organism>
<accession>A0A6H1ZXD6</accession>
<dbReference type="EMBL" id="MT144352">
    <property type="protein sequence ID" value="QJA52596.1"/>
    <property type="molecule type" value="Genomic_DNA"/>
</dbReference>
<proteinExistence type="predicted"/>
<gene>
    <name evidence="1" type="ORF">TM448A02832_0009</name>
</gene>
<sequence length="58" mass="6912">MTNFVKGLKEKGIRVIEERVKIFGKEFKMYKSDEWILVGIDENGKQHWMNPTKNIEDL</sequence>
<reference evidence="1" key="1">
    <citation type="submission" date="2020-03" db="EMBL/GenBank/DDBJ databases">
        <title>The deep terrestrial virosphere.</title>
        <authorList>
            <person name="Holmfeldt K."/>
            <person name="Nilsson E."/>
            <person name="Simone D."/>
            <person name="Lopez-Fernandez M."/>
            <person name="Wu X."/>
            <person name="de Brujin I."/>
            <person name="Lundin D."/>
            <person name="Andersson A."/>
            <person name="Bertilsson S."/>
            <person name="Dopson M."/>
        </authorList>
    </citation>
    <scope>NUCLEOTIDE SEQUENCE</scope>
    <source>
        <strain evidence="1">TM448A02832</strain>
    </source>
</reference>
<protein>
    <submittedName>
        <fullName evidence="1">Uncharacterized protein</fullName>
    </submittedName>
</protein>
<name>A0A6H1ZXD6_9ZZZZ</name>
<evidence type="ECO:0000313" key="1">
    <source>
        <dbReference type="EMBL" id="QJA52596.1"/>
    </source>
</evidence>
<dbReference type="AlphaFoldDB" id="A0A6H1ZXD6"/>